<proteinExistence type="predicted"/>
<dbReference type="EMBL" id="BQNB010010789">
    <property type="protein sequence ID" value="GJS81979.1"/>
    <property type="molecule type" value="Genomic_DNA"/>
</dbReference>
<evidence type="ECO:0000313" key="1">
    <source>
        <dbReference type="EMBL" id="GJS81979.1"/>
    </source>
</evidence>
<evidence type="ECO:0000313" key="2">
    <source>
        <dbReference type="Proteomes" id="UP001151760"/>
    </source>
</evidence>
<reference evidence="1" key="2">
    <citation type="submission" date="2022-01" db="EMBL/GenBank/DDBJ databases">
        <authorList>
            <person name="Yamashiro T."/>
            <person name="Shiraishi A."/>
            <person name="Satake H."/>
            <person name="Nakayama K."/>
        </authorList>
    </citation>
    <scope>NUCLEOTIDE SEQUENCE</scope>
</reference>
<protein>
    <submittedName>
        <fullName evidence="1">Uncharacterized protein</fullName>
    </submittedName>
</protein>
<organism evidence="1 2">
    <name type="scientific">Tanacetum coccineum</name>
    <dbReference type="NCBI Taxonomy" id="301880"/>
    <lineage>
        <taxon>Eukaryota</taxon>
        <taxon>Viridiplantae</taxon>
        <taxon>Streptophyta</taxon>
        <taxon>Embryophyta</taxon>
        <taxon>Tracheophyta</taxon>
        <taxon>Spermatophyta</taxon>
        <taxon>Magnoliopsida</taxon>
        <taxon>eudicotyledons</taxon>
        <taxon>Gunneridae</taxon>
        <taxon>Pentapetalae</taxon>
        <taxon>asterids</taxon>
        <taxon>campanulids</taxon>
        <taxon>Asterales</taxon>
        <taxon>Asteraceae</taxon>
        <taxon>Asteroideae</taxon>
        <taxon>Anthemideae</taxon>
        <taxon>Anthemidinae</taxon>
        <taxon>Tanacetum</taxon>
    </lineage>
</organism>
<keyword evidence="2" id="KW-1185">Reference proteome</keyword>
<dbReference type="Proteomes" id="UP001151760">
    <property type="component" value="Unassembled WGS sequence"/>
</dbReference>
<reference evidence="1" key="1">
    <citation type="journal article" date="2022" name="Int. J. Mol. Sci.">
        <title>Draft Genome of Tanacetum Coccineum: Genomic Comparison of Closely Related Tanacetum-Family Plants.</title>
        <authorList>
            <person name="Yamashiro T."/>
            <person name="Shiraishi A."/>
            <person name="Nakayama K."/>
            <person name="Satake H."/>
        </authorList>
    </citation>
    <scope>NUCLEOTIDE SEQUENCE</scope>
</reference>
<comment type="caution">
    <text evidence="1">The sequence shown here is derived from an EMBL/GenBank/DDBJ whole genome shotgun (WGS) entry which is preliminary data.</text>
</comment>
<gene>
    <name evidence="1" type="ORF">Tco_0748520</name>
</gene>
<sequence length="95" mass="10591">MENASNQDEGKAVDNVVSNHGNAVDNIDTQILNAFMEVDPVFNPASMDVDVELYVALSRGISRTTTKVLVKPKQEFDQRGVYTSNVVYQEVLRDE</sequence>
<accession>A0ABQ4YVV1</accession>
<name>A0ABQ4YVV1_9ASTR</name>